<accession>A0A6I9QXQ5</accession>
<evidence type="ECO:0000259" key="23">
    <source>
        <dbReference type="PROSITE" id="PS50011"/>
    </source>
</evidence>
<evidence type="ECO:0000256" key="9">
    <source>
        <dbReference type="ARBA" id="ARBA00022734"/>
    </source>
</evidence>
<evidence type="ECO:0000256" key="15">
    <source>
        <dbReference type="ARBA" id="ARBA00023157"/>
    </source>
</evidence>
<dbReference type="InParanoid" id="A0A6I9QXQ5"/>
<feature type="domain" description="Bulb-type lectin" evidence="24">
    <location>
        <begin position="45"/>
        <end position="167"/>
    </location>
</feature>
<keyword evidence="12 20" id="KW-0067">ATP-binding</keyword>
<dbReference type="CDD" id="cd14066">
    <property type="entry name" value="STKc_IRAK"/>
    <property type="match status" value="1"/>
</dbReference>
<sequence>MKWASLDLLFLIRTDMAVIRLLFTSLLLLPFFPFFSSRAKLHAATDTLSRGQSLSGDQTLVSKGGNFEFGFFTPGNSHKYYVGIWYKKVSKQTVVWVANREKPGVNDSASELNLSEDGNLVLTHSKNQIWSSNSTSTASNSTIAVLLDNGNLMLKDEYSSHILWQSFDHPTNTWLPGAKLGYDKLDKVDSFLTSWKNSEDPSPGPFSVEISSKGISQFFFLANRTREYWTTGVWDGQIFSAIPEMRSNYFFNFNYVANMNVNYFSYYVRDTSSISNFMLDFTGLMIRQQWDPTTQNWTLYCSLPRDPCDVYALCGSFSSCSNYSSPSCECLQGFEPLSMEEWNLGDHTRGCARKTSLQCDENDGFMKLSGVQLPTNPESLAVSSAKECQSTCLKNCSCVIFSYGSKCLMWNGDFLNLKKLSVSSNNDAKLGVLYLRLAGSELARPKSEKLRTVAVISSVVALVLITSFVLVLIWRFCWKPTLGNPEAAQGFLVPFDYKAIKRATKDFSEKLGQGSFGTVFKGILPDSTVIAVKKLEGVRQGEKQFRMEVSTIGMIQHVNLVRLLGFCSEGDKRLLVYDYIPGGSLDSYLFKSSSKILDWKQRYQVALGIARGLAYLHEKCRECIMHCDIKPENVLLDMNMCPKIADFGMAKLLGHEFSRVLTSMRGTFGYLAPEWLTGSAITPKADVYTYGLMLLEIISGRRNTDRIGDGEFGYFPLWAAIKVNEGDCLCLLDEKLEGGADIEELSRASKIACWCIQDQESSRPTMGHVVQQLEGVLDMGMPPIPSLLQKLVVDSRISTLSESTG</sequence>
<dbReference type="Pfam" id="PF08276">
    <property type="entry name" value="PAN_2"/>
    <property type="match status" value="1"/>
</dbReference>
<keyword evidence="10 20" id="KW-0547">Nucleotide-binding</keyword>
<dbReference type="EC" id="2.7.11.1" evidence="20"/>
<dbReference type="KEGG" id="egu:105041087"/>
<dbReference type="Pfam" id="PF00069">
    <property type="entry name" value="Pkinase"/>
    <property type="match status" value="1"/>
</dbReference>
<dbReference type="GO" id="GO:0005886">
    <property type="term" value="C:plasma membrane"/>
    <property type="evidence" value="ECO:0007669"/>
    <property type="project" value="UniProtKB-SubCell"/>
</dbReference>
<dbReference type="InterPro" id="IPR003609">
    <property type="entry name" value="Pan_app"/>
</dbReference>
<dbReference type="InterPro" id="IPR036426">
    <property type="entry name" value="Bulb-type_lectin_dom_sf"/>
</dbReference>
<evidence type="ECO:0000256" key="14">
    <source>
        <dbReference type="ARBA" id="ARBA00023136"/>
    </source>
</evidence>
<reference evidence="27" key="1">
    <citation type="submission" date="2025-08" db="UniProtKB">
        <authorList>
            <consortium name="RefSeq"/>
        </authorList>
    </citation>
    <scope>IDENTIFICATION</scope>
</reference>
<dbReference type="InterPro" id="IPR000858">
    <property type="entry name" value="S_locus_glycoprot_dom"/>
</dbReference>
<keyword evidence="13 22" id="KW-1133">Transmembrane helix</keyword>
<dbReference type="PIRSF" id="PIRSF000641">
    <property type="entry name" value="SRK"/>
    <property type="match status" value="1"/>
</dbReference>
<dbReference type="PROSITE" id="PS00108">
    <property type="entry name" value="PROTEIN_KINASE_ST"/>
    <property type="match status" value="1"/>
</dbReference>
<evidence type="ECO:0000256" key="4">
    <source>
        <dbReference type="ARBA" id="ARBA00022536"/>
    </source>
</evidence>
<evidence type="ECO:0000256" key="1">
    <source>
        <dbReference type="ARBA" id="ARBA00004251"/>
    </source>
</evidence>
<protein>
    <recommendedName>
        <fullName evidence="20">Receptor-like serine/threonine-protein kinase</fullName>
        <ecNumber evidence="20">2.7.11.1</ecNumber>
    </recommendedName>
</protein>
<keyword evidence="5" id="KW-0597">Phosphoprotein</keyword>
<dbReference type="GeneID" id="105041087"/>
<evidence type="ECO:0000256" key="16">
    <source>
        <dbReference type="ARBA" id="ARBA00023170"/>
    </source>
</evidence>
<dbReference type="InterPro" id="IPR024171">
    <property type="entry name" value="SRK-like_kinase"/>
</dbReference>
<dbReference type="FunFam" id="2.90.10.10:FF:000002">
    <property type="entry name" value="Serine/threonine-protein kinase"/>
    <property type="match status" value="1"/>
</dbReference>
<dbReference type="Pfam" id="PF00954">
    <property type="entry name" value="S_locus_glycop"/>
    <property type="match status" value="1"/>
</dbReference>
<feature type="binding site" evidence="21">
    <location>
        <position position="534"/>
    </location>
    <ligand>
        <name>ATP</name>
        <dbReference type="ChEBI" id="CHEBI:30616"/>
    </ligand>
</feature>
<dbReference type="InterPro" id="IPR017441">
    <property type="entry name" value="Protein_kinase_ATP_BS"/>
</dbReference>
<dbReference type="OrthoDB" id="643280at2759"/>
<evidence type="ECO:0000256" key="6">
    <source>
        <dbReference type="ARBA" id="ARBA00022679"/>
    </source>
</evidence>
<dbReference type="CDD" id="cd00028">
    <property type="entry name" value="B_lectin"/>
    <property type="match status" value="1"/>
</dbReference>
<keyword evidence="7 22" id="KW-0812">Transmembrane</keyword>
<dbReference type="CDD" id="cd01098">
    <property type="entry name" value="PAN_AP_plant"/>
    <property type="match status" value="1"/>
</dbReference>
<keyword evidence="6 20" id="KW-0808">Transferase</keyword>
<keyword evidence="15" id="KW-1015">Disulfide bond</keyword>
<keyword evidence="4" id="KW-0245">EGF-like domain</keyword>
<dbReference type="InterPro" id="IPR000719">
    <property type="entry name" value="Prot_kinase_dom"/>
</dbReference>
<dbReference type="Gene3D" id="3.30.200.20">
    <property type="entry name" value="Phosphorylase Kinase, domain 1"/>
    <property type="match status" value="1"/>
</dbReference>
<dbReference type="PROSITE" id="PS50948">
    <property type="entry name" value="PAN"/>
    <property type="match status" value="1"/>
</dbReference>
<dbReference type="SUPFAM" id="SSF51110">
    <property type="entry name" value="alpha-D-mannose-specific plant lectins"/>
    <property type="match status" value="1"/>
</dbReference>
<evidence type="ECO:0000256" key="21">
    <source>
        <dbReference type="PROSITE-ProRule" id="PRU10141"/>
    </source>
</evidence>
<dbReference type="GO" id="GO:0051707">
    <property type="term" value="P:response to other organism"/>
    <property type="evidence" value="ECO:0007669"/>
    <property type="project" value="UniProtKB-ARBA"/>
</dbReference>
<comment type="similarity">
    <text evidence="20">Belongs to the protein kinase superfamily. Ser/Thr protein kinase family.</text>
</comment>
<keyword evidence="3 20" id="KW-0723">Serine/threonine-protein kinase</keyword>
<evidence type="ECO:0000256" key="17">
    <source>
        <dbReference type="ARBA" id="ARBA00023180"/>
    </source>
</evidence>
<evidence type="ECO:0000313" key="26">
    <source>
        <dbReference type="Proteomes" id="UP000504607"/>
    </source>
</evidence>
<keyword evidence="9" id="KW-0430">Lectin</keyword>
<dbReference type="Gene3D" id="1.10.510.10">
    <property type="entry name" value="Transferase(Phosphotransferase) domain 1"/>
    <property type="match status" value="1"/>
</dbReference>
<evidence type="ECO:0000256" key="5">
    <source>
        <dbReference type="ARBA" id="ARBA00022553"/>
    </source>
</evidence>
<dbReference type="PROSITE" id="PS50927">
    <property type="entry name" value="BULB_LECTIN"/>
    <property type="match status" value="1"/>
</dbReference>
<evidence type="ECO:0000259" key="24">
    <source>
        <dbReference type="PROSITE" id="PS50927"/>
    </source>
</evidence>
<evidence type="ECO:0000256" key="11">
    <source>
        <dbReference type="ARBA" id="ARBA00022777"/>
    </source>
</evidence>
<proteinExistence type="inferred from homology"/>
<dbReference type="PANTHER" id="PTHR47974">
    <property type="entry name" value="OS07G0415500 PROTEIN"/>
    <property type="match status" value="1"/>
</dbReference>
<keyword evidence="17" id="KW-0325">Glycoprotein</keyword>
<gene>
    <name evidence="27" type="primary">LOC105041087</name>
</gene>
<dbReference type="SUPFAM" id="SSF56112">
    <property type="entry name" value="Protein kinase-like (PK-like)"/>
    <property type="match status" value="1"/>
</dbReference>
<keyword evidence="2" id="KW-1003">Cell membrane</keyword>
<dbReference type="SMART" id="SM00473">
    <property type="entry name" value="PAN_AP"/>
    <property type="match status" value="1"/>
</dbReference>
<evidence type="ECO:0000256" key="2">
    <source>
        <dbReference type="ARBA" id="ARBA00022475"/>
    </source>
</evidence>
<keyword evidence="11 20" id="KW-0418">Kinase</keyword>
<dbReference type="PROSITE" id="PS00107">
    <property type="entry name" value="PROTEIN_KINASE_ATP"/>
    <property type="match status" value="1"/>
</dbReference>
<dbReference type="Proteomes" id="UP000504607">
    <property type="component" value="Chromosome 3"/>
</dbReference>
<dbReference type="GO" id="GO:0005524">
    <property type="term" value="F:ATP binding"/>
    <property type="evidence" value="ECO:0007669"/>
    <property type="project" value="UniProtKB-UniRule"/>
</dbReference>
<dbReference type="InterPro" id="IPR008271">
    <property type="entry name" value="Ser/Thr_kinase_AS"/>
</dbReference>
<comment type="catalytic activity">
    <reaction evidence="19 20">
        <text>L-seryl-[protein] + ATP = O-phospho-L-seryl-[protein] + ADP + H(+)</text>
        <dbReference type="Rhea" id="RHEA:17989"/>
        <dbReference type="Rhea" id="RHEA-COMP:9863"/>
        <dbReference type="Rhea" id="RHEA-COMP:11604"/>
        <dbReference type="ChEBI" id="CHEBI:15378"/>
        <dbReference type="ChEBI" id="CHEBI:29999"/>
        <dbReference type="ChEBI" id="CHEBI:30616"/>
        <dbReference type="ChEBI" id="CHEBI:83421"/>
        <dbReference type="ChEBI" id="CHEBI:456216"/>
        <dbReference type="EC" id="2.7.11.1"/>
    </reaction>
</comment>
<feature type="domain" description="Apple" evidence="25">
    <location>
        <begin position="359"/>
        <end position="433"/>
    </location>
</feature>
<evidence type="ECO:0000256" key="3">
    <source>
        <dbReference type="ARBA" id="ARBA00022527"/>
    </source>
</evidence>
<dbReference type="PANTHER" id="PTHR47974:SF19">
    <property type="entry name" value="RECEPTOR-LIKE SERINE_THREONINE-PROTEIN KINASE"/>
    <property type="match status" value="1"/>
</dbReference>
<dbReference type="FunFam" id="3.30.200.20:FF:000370">
    <property type="entry name" value="Receptor-like protein kinase 4"/>
    <property type="match status" value="1"/>
</dbReference>
<dbReference type="FunCoup" id="A0A6I9QXQ5">
    <property type="interactions" value="35"/>
</dbReference>
<dbReference type="GO" id="GO:0030246">
    <property type="term" value="F:carbohydrate binding"/>
    <property type="evidence" value="ECO:0007669"/>
    <property type="project" value="UniProtKB-KW"/>
</dbReference>
<dbReference type="SMART" id="SM00220">
    <property type="entry name" value="S_TKc"/>
    <property type="match status" value="1"/>
</dbReference>
<feature type="domain" description="Protein kinase" evidence="23">
    <location>
        <begin position="505"/>
        <end position="777"/>
    </location>
</feature>
<comment type="catalytic activity">
    <reaction evidence="18 20">
        <text>L-threonyl-[protein] + ATP = O-phospho-L-threonyl-[protein] + ADP + H(+)</text>
        <dbReference type="Rhea" id="RHEA:46608"/>
        <dbReference type="Rhea" id="RHEA-COMP:11060"/>
        <dbReference type="Rhea" id="RHEA-COMP:11605"/>
        <dbReference type="ChEBI" id="CHEBI:15378"/>
        <dbReference type="ChEBI" id="CHEBI:30013"/>
        <dbReference type="ChEBI" id="CHEBI:30616"/>
        <dbReference type="ChEBI" id="CHEBI:61977"/>
        <dbReference type="ChEBI" id="CHEBI:456216"/>
        <dbReference type="EC" id="2.7.11.1"/>
    </reaction>
</comment>
<dbReference type="GO" id="GO:0048544">
    <property type="term" value="P:recognition of pollen"/>
    <property type="evidence" value="ECO:0007669"/>
    <property type="project" value="InterPro"/>
</dbReference>
<evidence type="ECO:0000256" key="7">
    <source>
        <dbReference type="ARBA" id="ARBA00022692"/>
    </source>
</evidence>
<feature type="transmembrane region" description="Helical" evidence="22">
    <location>
        <begin position="453"/>
        <end position="474"/>
    </location>
</feature>
<keyword evidence="8" id="KW-0732">Signal</keyword>
<comment type="subcellular location">
    <subcellularLocation>
        <location evidence="1">Cell membrane</location>
        <topology evidence="1">Single-pass type I membrane protein</topology>
    </subcellularLocation>
</comment>
<evidence type="ECO:0000256" key="19">
    <source>
        <dbReference type="ARBA" id="ARBA00048679"/>
    </source>
</evidence>
<keyword evidence="16" id="KW-0675">Receptor</keyword>
<dbReference type="Pfam" id="PF01453">
    <property type="entry name" value="B_lectin"/>
    <property type="match status" value="1"/>
</dbReference>
<organism evidence="26 27">
    <name type="scientific">Elaeis guineensis var. tenera</name>
    <name type="common">Oil palm</name>
    <dbReference type="NCBI Taxonomy" id="51953"/>
    <lineage>
        <taxon>Eukaryota</taxon>
        <taxon>Viridiplantae</taxon>
        <taxon>Streptophyta</taxon>
        <taxon>Embryophyta</taxon>
        <taxon>Tracheophyta</taxon>
        <taxon>Spermatophyta</taxon>
        <taxon>Magnoliopsida</taxon>
        <taxon>Liliopsida</taxon>
        <taxon>Arecaceae</taxon>
        <taxon>Arecoideae</taxon>
        <taxon>Cocoseae</taxon>
        <taxon>Elaeidinae</taxon>
        <taxon>Elaeis</taxon>
    </lineage>
</organism>
<keyword evidence="14 22" id="KW-0472">Membrane</keyword>
<dbReference type="RefSeq" id="XP_010916189.2">
    <property type="nucleotide sequence ID" value="XM_010917887.3"/>
</dbReference>
<evidence type="ECO:0000256" key="20">
    <source>
        <dbReference type="PIRNR" id="PIRNR000641"/>
    </source>
</evidence>
<dbReference type="GO" id="GO:0004674">
    <property type="term" value="F:protein serine/threonine kinase activity"/>
    <property type="evidence" value="ECO:0007669"/>
    <property type="project" value="UniProtKB-KW"/>
</dbReference>
<keyword evidence="26" id="KW-1185">Reference proteome</keyword>
<dbReference type="PROSITE" id="PS50011">
    <property type="entry name" value="PROTEIN_KINASE_DOM"/>
    <property type="match status" value="1"/>
</dbReference>
<evidence type="ECO:0000313" key="27">
    <source>
        <dbReference type="RefSeq" id="XP_010916189.2"/>
    </source>
</evidence>
<dbReference type="InterPro" id="IPR011009">
    <property type="entry name" value="Kinase-like_dom_sf"/>
</dbReference>
<name>A0A6I9QXQ5_ELAGV</name>
<evidence type="ECO:0000256" key="12">
    <source>
        <dbReference type="ARBA" id="ARBA00022840"/>
    </source>
</evidence>
<dbReference type="FunFam" id="1.10.510.10:FF:000384">
    <property type="entry name" value="G-type lectin S-receptor-like serine/threonine-protein kinase"/>
    <property type="match status" value="1"/>
</dbReference>
<evidence type="ECO:0000256" key="10">
    <source>
        <dbReference type="ARBA" id="ARBA00022741"/>
    </source>
</evidence>
<evidence type="ECO:0000256" key="13">
    <source>
        <dbReference type="ARBA" id="ARBA00022989"/>
    </source>
</evidence>
<dbReference type="Gene3D" id="2.90.10.10">
    <property type="entry name" value="Bulb-type lectin domain"/>
    <property type="match status" value="1"/>
</dbReference>
<evidence type="ECO:0000256" key="8">
    <source>
        <dbReference type="ARBA" id="ARBA00022729"/>
    </source>
</evidence>
<evidence type="ECO:0000259" key="25">
    <source>
        <dbReference type="PROSITE" id="PS50948"/>
    </source>
</evidence>
<evidence type="ECO:0000256" key="18">
    <source>
        <dbReference type="ARBA" id="ARBA00047899"/>
    </source>
</evidence>
<dbReference type="SMART" id="SM00108">
    <property type="entry name" value="B_lectin"/>
    <property type="match status" value="1"/>
</dbReference>
<dbReference type="InterPro" id="IPR001480">
    <property type="entry name" value="Bulb-type_lectin_dom"/>
</dbReference>
<dbReference type="AlphaFoldDB" id="A0A6I9QXQ5"/>
<evidence type="ECO:0000256" key="22">
    <source>
        <dbReference type="SAM" id="Phobius"/>
    </source>
</evidence>